<protein>
    <recommendedName>
        <fullName evidence="2">Zinc-dependent metalloprotease</fullName>
    </recommendedName>
</protein>
<dbReference type="EMBL" id="UOEI01000686">
    <property type="protein sequence ID" value="VAW09147.1"/>
    <property type="molecule type" value="Genomic_DNA"/>
</dbReference>
<evidence type="ECO:0000313" key="1">
    <source>
        <dbReference type="EMBL" id="VAW09147.1"/>
    </source>
</evidence>
<reference evidence="1" key="1">
    <citation type="submission" date="2018-06" db="EMBL/GenBank/DDBJ databases">
        <authorList>
            <person name="Zhirakovskaya E."/>
        </authorList>
    </citation>
    <scope>NUCLEOTIDE SEQUENCE</scope>
</reference>
<dbReference type="InterPro" id="IPR022454">
    <property type="entry name" value="CHP03883_F420-assoc"/>
</dbReference>
<name>A0A3B0T726_9ZZZZ</name>
<gene>
    <name evidence="1" type="ORF">MNBD_ACTINO01-1321</name>
</gene>
<sequence length="218" mass="24243">MSNVDWGTAASVARRFTSTYPLQDTYHERKFAMQADGYVARASELVANETGLSLPGSPVVGVISREQWIDTNIESFSMMLAPLEDKLARTTGVTRSVASKVMGAEMGAMLGFLSKRVLGQYELVIPTADGGNGDSVFFVGANVLSMERQHEFRPSHFRFWVALHECAHRAQFTGVPWMRDYFLSLVDRIIDSSEPERGHLARIVAELTSRDDSSDDFL</sequence>
<dbReference type="NCBIfam" id="TIGR03624">
    <property type="entry name" value="putative hydrolase"/>
    <property type="match status" value="1"/>
</dbReference>
<organism evidence="1">
    <name type="scientific">hydrothermal vent metagenome</name>
    <dbReference type="NCBI Taxonomy" id="652676"/>
    <lineage>
        <taxon>unclassified sequences</taxon>
        <taxon>metagenomes</taxon>
        <taxon>ecological metagenomes</taxon>
    </lineage>
</organism>
<accession>A0A3B0T726</accession>
<dbReference type="Pfam" id="PF10103">
    <property type="entry name" value="Zincin_2"/>
    <property type="match status" value="1"/>
</dbReference>
<dbReference type="InterPro" id="IPR042271">
    <property type="entry name" value="Zinicin_2_N"/>
</dbReference>
<dbReference type="InterPro" id="IPR018766">
    <property type="entry name" value="Zinicin_2"/>
</dbReference>
<feature type="non-terminal residue" evidence="1">
    <location>
        <position position="218"/>
    </location>
</feature>
<dbReference type="SUPFAM" id="SSF55486">
    <property type="entry name" value="Metalloproteases ('zincins'), catalytic domain"/>
    <property type="match status" value="1"/>
</dbReference>
<dbReference type="PANTHER" id="PTHR39420:SF1">
    <property type="entry name" value="HYDROLASE"/>
    <property type="match status" value="1"/>
</dbReference>
<proteinExistence type="predicted"/>
<dbReference type="PANTHER" id="PTHR39420">
    <property type="match status" value="1"/>
</dbReference>
<evidence type="ECO:0008006" key="2">
    <source>
        <dbReference type="Google" id="ProtNLM"/>
    </source>
</evidence>
<dbReference type="AlphaFoldDB" id="A0A3B0T726"/>
<dbReference type="Gene3D" id="1.20.150.30">
    <property type="entry name" value="Zincin-like metallopeptidase, N-terminal domain"/>
    <property type="match status" value="1"/>
</dbReference>
<dbReference type="NCBIfam" id="TIGR03883">
    <property type="entry name" value="DUF2342_F420"/>
    <property type="match status" value="1"/>
</dbReference>